<dbReference type="Proteomes" id="UP000190037">
    <property type="component" value="Unassembled WGS sequence"/>
</dbReference>
<proteinExistence type="predicted"/>
<gene>
    <name evidence="1" type="ORF">B4N89_26955</name>
</gene>
<keyword evidence="2" id="KW-1185">Reference proteome</keyword>
<evidence type="ECO:0000313" key="1">
    <source>
        <dbReference type="EMBL" id="OPC84084.1"/>
    </source>
</evidence>
<evidence type="ECO:0000313" key="2">
    <source>
        <dbReference type="Proteomes" id="UP000190037"/>
    </source>
</evidence>
<dbReference type="EMBL" id="MWQN01000001">
    <property type="protein sequence ID" value="OPC84084.1"/>
    <property type="molecule type" value="Genomic_DNA"/>
</dbReference>
<name>A0A1T3P4W9_9ACTN</name>
<comment type="caution">
    <text evidence="1">The sequence shown here is derived from an EMBL/GenBank/DDBJ whole genome shotgun (WGS) entry which is preliminary data.</text>
</comment>
<accession>A0A1T3P4W9</accession>
<dbReference type="AlphaFoldDB" id="A0A1T3P4W9"/>
<sequence>MVEISGRVGSSPAAFELAAAEMFTRDNAVLLVDDFERCQVLEGWLRDHFLPRLPVGALTVFAGRRAPAPVWETDPGWAEVVRVVRLEDLSREDAVALLGSRGVPYEPLLAFAGGHPLALALVAEVALQSAPSAGELPAQEVYSKLVEHLVGDLPSAAHRHALEVCCHARATTEELLRAAVPGEDAATLFAWLRRLPSVEAGPEGVAPHDVVRGAVDADLRWRDPQRYAAMHGRIRDHLLKRAVEARGADRIGAVAPIMYLYRSGGFLGDLVTWGNRSEVHEEELRSKDHTAVARMAERAEGARSAAIVRLWLARQPAAFRLYRRPGTGEMVGFSTWLTLRDPDEKELRADPVLAAVWGHIHAVGALRPGEHVGIARFMVSSEPHPRPSPVMDSMVLRIAEEVLLVRGAVWSFITSADPDLARSTTAHGPFRPTGTDVVVGRHTHRIFGHDWRAEPLEYALDHTGPSRNLRPMAQSSACAHKTTIMARPEFDEAVREALRCWHRPDALARNPLSRSGLLADAGSSLRDALERAIDTLGGDPRSVKAHRALTVTFVDGAPTQEAAARRVELPFSTYRRHLTLGIRHVSELLWHQVMRSVSPAASVVARS</sequence>
<protein>
    <submittedName>
        <fullName evidence="1">Uncharacterized protein</fullName>
    </submittedName>
</protein>
<organism evidence="1 2">
    <name type="scientific">Embleya scabrispora</name>
    <dbReference type="NCBI Taxonomy" id="159449"/>
    <lineage>
        <taxon>Bacteria</taxon>
        <taxon>Bacillati</taxon>
        <taxon>Actinomycetota</taxon>
        <taxon>Actinomycetes</taxon>
        <taxon>Kitasatosporales</taxon>
        <taxon>Streptomycetaceae</taxon>
        <taxon>Embleya</taxon>
    </lineage>
</organism>
<reference evidence="1 2" key="1">
    <citation type="submission" date="2017-03" db="EMBL/GenBank/DDBJ databases">
        <title>Draft genome sequence of Streptomyces scabrisporus NF3, endophyte isolated from Amphipterygium adstringens.</title>
        <authorList>
            <person name="Vazquez M."/>
            <person name="Ceapa C.D."/>
            <person name="Rodriguez Luna D."/>
            <person name="Sanchez Esquivel S."/>
        </authorList>
    </citation>
    <scope>NUCLEOTIDE SEQUENCE [LARGE SCALE GENOMIC DNA]</scope>
    <source>
        <strain evidence="1 2">NF3</strain>
    </source>
</reference>
<dbReference type="STRING" id="159449.B4N89_26955"/>